<feature type="domain" description="BHLH" evidence="7">
    <location>
        <begin position="205"/>
        <end position="254"/>
    </location>
</feature>
<name>A0A8K0GVD9_9ROSA</name>
<dbReference type="PROSITE" id="PS50888">
    <property type="entry name" value="BHLH"/>
    <property type="match status" value="1"/>
</dbReference>
<comment type="subcellular location">
    <subcellularLocation>
        <location evidence="1">Nucleus</location>
    </subcellularLocation>
</comment>
<dbReference type="GO" id="GO:0046983">
    <property type="term" value="F:protein dimerization activity"/>
    <property type="evidence" value="ECO:0007669"/>
    <property type="project" value="InterPro"/>
</dbReference>
<feature type="region of interest" description="Disordered" evidence="6">
    <location>
        <begin position="1"/>
        <end position="24"/>
    </location>
</feature>
<gene>
    <name evidence="8" type="ORF">FNV43_RR17411</name>
</gene>
<dbReference type="Gene3D" id="4.10.280.10">
    <property type="entry name" value="Helix-loop-helix DNA-binding domain"/>
    <property type="match status" value="1"/>
</dbReference>
<organism evidence="8 9">
    <name type="scientific">Rhamnella rubrinervis</name>
    <dbReference type="NCBI Taxonomy" id="2594499"/>
    <lineage>
        <taxon>Eukaryota</taxon>
        <taxon>Viridiplantae</taxon>
        <taxon>Streptophyta</taxon>
        <taxon>Embryophyta</taxon>
        <taxon>Tracheophyta</taxon>
        <taxon>Spermatophyta</taxon>
        <taxon>Magnoliopsida</taxon>
        <taxon>eudicotyledons</taxon>
        <taxon>Gunneridae</taxon>
        <taxon>Pentapetalae</taxon>
        <taxon>rosids</taxon>
        <taxon>fabids</taxon>
        <taxon>Rosales</taxon>
        <taxon>Rhamnaceae</taxon>
        <taxon>rhamnoid group</taxon>
        <taxon>Rhamneae</taxon>
        <taxon>Rhamnella</taxon>
    </lineage>
</organism>
<evidence type="ECO:0000256" key="5">
    <source>
        <dbReference type="SAM" id="Coils"/>
    </source>
</evidence>
<feature type="coiled-coil region" evidence="5">
    <location>
        <begin position="244"/>
        <end position="271"/>
    </location>
</feature>
<dbReference type="SUPFAM" id="SSF47459">
    <property type="entry name" value="HLH, helix-loop-helix DNA-binding domain"/>
    <property type="match status" value="1"/>
</dbReference>
<evidence type="ECO:0000256" key="2">
    <source>
        <dbReference type="ARBA" id="ARBA00023015"/>
    </source>
</evidence>
<dbReference type="PANTHER" id="PTHR45959:SF2">
    <property type="entry name" value="BHLH TRANSCRIPTION FACTOR"/>
    <property type="match status" value="1"/>
</dbReference>
<dbReference type="GO" id="GO:0005634">
    <property type="term" value="C:nucleus"/>
    <property type="evidence" value="ECO:0007669"/>
    <property type="project" value="UniProtKB-SubCell"/>
</dbReference>
<dbReference type="Proteomes" id="UP000796880">
    <property type="component" value="Unassembled WGS sequence"/>
</dbReference>
<evidence type="ECO:0000313" key="9">
    <source>
        <dbReference type="Proteomes" id="UP000796880"/>
    </source>
</evidence>
<keyword evidence="5" id="KW-0175">Coiled coil</keyword>
<dbReference type="EMBL" id="VOIH02000008">
    <property type="protein sequence ID" value="KAF3439136.1"/>
    <property type="molecule type" value="Genomic_DNA"/>
</dbReference>
<comment type="caution">
    <text evidence="8">The sequence shown here is derived from an EMBL/GenBank/DDBJ whole genome shotgun (WGS) entry which is preliminary data.</text>
</comment>
<dbReference type="SMART" id="SM00353">
    <property type="entry name" value="HLH"/>
    <property type="match status" value="1"/>
</dbReference>
<keyword evidence="2" id="KW-0805">Transcription regulation</keyword>
<dbReference type="AlphaFoldDB" id="A0A8K0GVD9"/>
<dbReference type="Pfam" id="PF00010">
    <property type="entry name" value="HLH"/>
    <property type="match status" value="1"/>
</dbReference>
<protein>
    <recommendedName>
        <fullName evidence="7">BHLH domain-containing protein</fullName>
    </recommendedName>
</protein>
<evidence type="ECO:0000256" key="3">
    <source>
        <dbReference type="ARBA" id="ARBA00023163"/>
    </source>
</evidence>
<keyword evidence="3" id="KW-0804">Transcription</keyword>
<evidence type="ECO:0000259" key="7">
    <source>
        <dbReference type="PROSITE" id="PS50888"/>
    </source>
</evidence>
<dbReference type="InterPro" id="IPR036638">
    <property type="entry name" value="HLH_DNA-bd_sf"/>
</dbReference>
<dbReference type="InterPro" id="IPR011598">
    <property type="entry name" value="bHLH_dom"/>
</dbReference>
<reference evidence="8" key="1">
    <citation type="submission" date="2020-03" db="EMBL/GenBank/DDBJ databases">
        <title>A high-quality chromosome-level genome assembly of a woody plant with both climbing and erect habits, Rhamnella rubrinervis.</title>
        <authorList>
            <person name="Lu Z."/>
            <person name="Yang Y."/>
            <person name="Zhu X."/>
            <person name="Sun Y."/>
        </authorList>
    </citation>
    <scope>NUCLEOTIDE SEQUENCE</scope>
    <source>
        <strain evidence="8">BYM</strain>
        <tissue evidence="8">Leaf</tissue>
    </source>
</reference>
<dbReference type="OrthoDB" id="1189238at2759"/>
<sequence>MPQLRLRPQFNNQGASPPESDWGDNSFKALTYIPRKTFPTTEEKIASYVRVEEIENSILSDEYDQLSSETMVAAFVQGLQQTFSSDSNSSPLLALKSSNDSTTSFTTLKEERPIKQLKVNTQTSTLLDHKTTEPLILSFNSPDFSNNPQQYYKDDHSAGYSGDLYSMSPVYKYSKVSALANQELDEIVFEKYLSNKSTSTAAPATQLRDHVIAERKRRENLSQLFVAVSTMVPGLKKTDKSSVLGETIKYIKQLKEKTEKLEAQINKKDIESVVVIKRSKMVGNEDQNEDFFEEISAESKEELLPKIEAKVLENNVLLRIHCLQKQKGVLAKALSEMEKMNLRVINISTLPFGDFSLDITIIAQMDKDSCAALMKGVVRSLRDQLFNSVREKSSALKARFEIRNSSI</sequence>
<evidence type="ECO:0000256" key="6">
    <source>
        <dbReference type="SAM" id="MobiDB-lite"/>
    </source>
</evidence>
<keyword evidence="4" id="KW-0539">Nucleus</keyword>
<dbReference type="InterPro" id="IPR052610">
    <property type="entry name" value="bHLH_transcription_regulator"/>
</dbReference>
<proteinExistence type="predicted"/>
<evidence type="ECO:0000313" key="8">
    <source>
        <dbReference type="EMBL" id="KAF3439136.1"/>
    </source>
</evidence>
<accession>A0A8K0GVD9</accession>
<evidence type="ECO:0000256" key="1">
    <source>
        <dbReference type="ARBA" id="ARBA00004123"/>
    </source>
</evidence>
<evidence type="ECO:0000256" key="4">
    <source>
        <dbReference type="ARBA" id="ARBA00023242"/>
    </source>
</evidence>
<dbReference type="PANTHER" id="PTHR45959">
    <property type="entry name" value="BHLH TRANSCRIPTION FACTOR"/>
    <property type="match status" value="1"/>
</dbReference>
<keyword evidence="9" id="KW-1185">Reference proteome</keyword>